<sequence>MTRDKVKVNMPARAKKTQIATASEPDPTSRLDLTGSALARREPANDLAPGSLVSAHQRRLLQTSMARILAIPAQSVRRYAHWAGI</sequence>
<organism evidence="2 3">
    <name type="scientific">Penicillium cinerascens</name>
    <dbReference type="NCBI Taxonomy" id="70096"/>
    <lineage>
        <taxon>Eukaryota</taxon>
        <taxon>Fungi</taxon>
        <taxon>Dikarya</taxon>
        <taxon>Ascomycota</taxon>
        <taxon>Pezizomycotina</taxon>
        <taxon>Eurotiomycetes</taxon>
        <taxon>Eurotiomycetidae</taxon>
        <taxon>Eurotiales</taxon>
        <taxon>Aspergillaceae</taxon>
        <taxon>Penicillium</taxon>
    </lineage>
</organism>
<protein>
    <submittedName>
        <fullName evidence="2">Uncharacterized protein</fullName>
    </submittedName>
</protein>
<feature type="region of interest" description="Disordered" evidence="1">
    <location>
        <begin position="1"/>
        <end position="32"/>
    </location>
</feature>
<evidence type="ECO:0000313" key="2">
    <source>
        <dbReference type="EMBL" id="KAJ5203640.1"/>
    </source>
</evidence>
<keyword evidence="3" id="KW-1185">Reference proteome</keyword>
<accession>A0A9W9MLP6</accession>
<comment type="caution">
    <text evidence="2">The sequence shown here is derived from an EMBL/GenBank/DDBJ whole genome shotgun (WGS) entry which is preliminary data.</text>
</comment>
<reference evidence="2" key="1">
    <citation type="submission" date="2022-12" db="EMBL/GenBank/DDBJ databases">
        <authorList>
            <person name="Petersen C."/>
        </authorList>
    </citation>
    <scope>NUCLEOTIDE SEQUENCE</scope>
    <source>
        <strain evidence="2">IBT 15544</strain>
    </source>
</reference>
<dbReference type="Proteomes" id="UP001150904">
    <property type="component" value="Unassembled WGS sequence"/>
</dbReference>
<dbReference type="EMBL" id="JAPQKR010000012">
    <property type="protein sequence ID" value="KAJ5203640.1"/>
    <property type="molecule type" value="Genomic_DNA"/>
</dbReference>
<proteinExistence type="predicted"/>
<dbReference type="GeneID" id="83178882"/>
<evidence type="ECO:0000313" key="3">
    <source>
        <dbReference type="Proteomes" id="UP001150904"/>
    </source>
</evidence>
<gene>
    <name evidence="2" type="ORF">N7498_004519</name>
</gene>
<evidence type="ECO:0000256" key="1">
    <source>
        <dbReference type="SAM" id="MobiDB-lite"/>
    </source>
</evidence>
<dbReference type="AlphaFoldDB" id="A0A9W9MLP6"/>
<reference evidence="2" key="2">
    <citation type="journal article" date="2023" name="IMA Fungus">
        <title>Comparative genomic study of the Penicillium genus elucidates a diverse pangenome and 15 lateral gene transfer events.</title>
        <authorList>
            <person name="Petersen C."/>
            <person name="Sorensen T."/>
            <person name="Nielsen M.R."/>
            <person name="Sondergaard T.E."/>
            <person name="Sorensen J.L."/>
            <person name="Fitzpatrick D.A."/>
            <person name="Frisvad J.C."/>
            <person name="Nielsen K.L."/>
        </authorList>
    </citation>
    <scope>NUCLEOTIDE SEQUENCE</scope>
    <source>
        <strain evidence="2">IBT 15544</strain>
    </source>
</reference>
<dbReference type="RefSeq" id="XP_058308119.1">
    <property type="nucleotide sequence ID" value="XM_058451581.1"/>
</dbReference>
<name>A0A9W9MLP6_9EURO</name>